<protein>
    <submittedName>
        <fullName evidence="1">Uncharacterized protein</fullName>
    </submittedName>
</protein>
<accession>A0A4P7CSY4</accession>
<organism evidence="1 2">
    <name type="scientific">Paraburkholderia pallida</name>
    <dbReference type="NCBI Taxonomy" id="2547399"/>
    <lineage>
        <taxon>Bacteria</taxon>
        <taxon>Pseudomonadati</taxon>
        <taxon>Pseudomonadota</taxon>
        <taxon>Betaproteobacteria</taxon>
        <taxon>Burkholderiales</taxon>
        <taxon>Burkholderiaceae</taxon>
        <taxon>Paraburkholderia</taxon>
    </lineage>
</organism>
<gene>
    <name evidence="1" type="ORF">E1956_06850</name>
</gene>
<dbReference type="EMBL" id="CP038148">
    <property type="protein sequence ID" value="QBQ96923.1"/>
    <property type="molecule type" value="Genomic_DNA"/>
</dbReference>
<dbReference type="KEGG" id="ppai:E1956_06850"/>
<name>A0A4P7CSY4_9BURK</name>
<dbReference type="Proteomes" id="UP000295727">
    <property type="component" value="Chromosome 1"/>
</dbReference>
<dbReference type="AlphaFoldDB" id="A0A4P7CSY4"/>
<sequence>MIHSILGGKGRCAGTGKHLAFSLGRIKCHESDNPMLPLTMTAISESEIAAIDLMDAYLQFLLAVTWQRGQGNGLERLVDLSQQVREKVDASAGIFESDRERAIATSQILNSLQDARRPFGPGRRGHSLEDWTAPPSDIDLPRMHQENEDSLLNFARTLMVEVKRDFEARVPLRTLTSWAGGPIRAVGKNLPFPFHVPSLADCIVYLASRPGHVTERELRTEVARYQQVAERLAANKKLIARLQIAAELRSTADEIRIQIDQSYEWDTLVDHVTDTSLKALDLYARMNLQGRVNDGRFSPEAMKTKPIPTAEFDRLFNSWFVRGLTLSFSGDDRETRAMRRSILDSERANVRVYGRPVLDSLVLLVPCDDRTLDIERQLALFLMRLDSKWRNRHLGPSESGAFFDSLPEGLRGLVANHGIRRKIVDTKKPILFCLAGLIAENLYRDRHNTNLKGVSPVRTWADTDDYVAALLNERGFAYSAETLRRGRPRFRREFLNRVPDIFGFNEPDGINDRFDR</sequence>
<evidence type="ECO:0000313" key="1">
    <source>
        <dbReference type="EMBL" id="QBQ96923.1"/>
    </source>
</evidence>
<evidence type="ECO:0000313" key="2">
    <source>
        <dbReference type="Proteomes" id="UP000295727"/>
    </source>
</evidence>
<reference evidence="1 2" key="1">
    <citation type="submission" date="2019-03" db="EMBL/GenBank/DDBJ databases">
        <title>Paraburkholderia sp. 7MH5, isolated from subtropical forest soil.</title>
        <authorList>
            <person name="Gao Z.-H."/>
            <person name="Qiu L.-H."/>
        </authorList>
    </citation>
    <scope>NUCLEOTIDE SEQUENCE [LARGE SCALE GENOMIC DNA]</scope>
    <source>
        <strain evidence="1 2">7MH5</strain>
    </source>
</reference>
<dbReference type="RefSeq" id="WP_134747939.1">
    <property type="nucleotide sequence ID" value="NZ_CP038148.1"/>
</dbReference>
<dbReference type="OrthoDB" id="9978711at2"/>
<keyword evidence="2" id="KW-1185">Reference proteome</keyword>
<proteinExistence type="predicted"/>